<protein>
    <submittedName>
        <fullName evidence="3">Uncharacterized protein</fullName>
    </submittedName>
</protein>
<evidence type="ECO:0000256" key="1">
    <source>
        <dbReference type="SAM" id="Coils"/>
    </source>
</evidence>
<dbReference type="eggNOG" id="ENOG502SN5F">
    <property type="taxonomic scope" value="Eukaryota"/>
</dbReference>
<accession>I7M9V2</accession>
<feature type="compositionally biased region" description="Low complexity" evidence="2">
    <location>
        <begin position="489"/>
        <end position="499"/>
    </location>
</feature>
<gene>
    <name evidence="3" type="ORF">TTHERM_00492320</name>
</gene>
<sequence>MMMQNILGTEVNEFVTNRQNSKIQFLQAENAQLQEDIKDLEQALKLNKEALKLAYEQQRKQYSINNSNSTTLGQSNTVDQENTNKLFDKLYQENKQLFQSLQRVTRERNQAQSKVLIQEQVNEEAVSFQKDVIQELEEKILELRRIIHDKEYAIQELEKMKPQQERDVAIKIREIITPNEQSIKLHNEIENHKLLIKKLSFDNQKLKERNEKLKQFNRVIKRDVIKIKVALKNQINFHKMKEFIHNDKLEHGDEDLLINKEFIKEFYEEKEEWNEQHNQNMYNKNFYQNPNIKSKAQLIDDIQKLQMTVRNFKILFHRELQNNQILLKQIDQLQQFNAQACETNQTLIESQKPYLDKVDKLKQEIDYYKQYYQKYMDLIRNRRKNNSSASLDKPLTQPPQQQINRHGHSPSMPMNCLPIVSSPRNIITEALEHEEITARPGEKSDRRDVLSQSNNYLQPLVSPSYAQQQQQRVLLFMQTQKNPSAQDQNSNNNNNISNNMQQPDYDLGYAYPSTARPFTYNNNNISNSNNLVSCNNINNNNNNILQDLYDNESKNDLDDDNNDQMNLKQCKNYLLNLAKDFYENSNIKQNQKQIGITKYVKDKLQGGQTYKVGAHNLTRAKRSLSDPLDYIFQEDPNTKKLKEQEEKKMEEERRRNNDPNRLFSVDMSMISGVNNQKFFKSNIGKKSQIVIDANASFISEGDVNF</sequence>
<evidence type="ECO:0000256" key="2">
    <source>
        <dbReference type="SAM" id="MobiDB-lite"/>
    </source>
</evidence>
<keyword evidence="4" id="KW-1185">Reference proteome</keyword>
<feature type="compositionally biased region" description="Basic and acidic residues" evidence="2">
    <location>
        <begin position="636"/>
        <end position="658"/>
    </location>
</feature>
<proteinExistence type="predicted"/>
<dbReference type="KEGG" id="tet:TTHERM_00492320"/>
<feature type="coiled-coil region" evidence="1">
    <location>
        <begin position="87"/>
        <end position="153"/>
    </location>
</feature>
<dbReference type="InParanoid" id="I7M9V2"/>
<feature type="coiled-coil region" evidence="1">
    <location>
        <begin position="189"/>
        <end position="223"/>
    </location>
</feature>
<dbReference type="AlphaFoldDB" id="I7M9V2"/>
<feature type="region of interest" description="Disordered" evidence="2">
    <location>
        <begin position="481"/>
        <end position="504"/>
    </location>
</feature>
<dbReference type="EMBL" id="GG662512">
    <property type="protein sequence ID" value="EAS02879.2"/>
    <property type="molecule type" value="Genomic_DNA"/>
</dbReference>
<feature type="region of interest" description="Disordered" evidence="2">
    <location>
        <begin position="636"/>
        <end position="661"/>
    </location>
</feature>
<dbReference type="Proteomes" id="UP000009168">
    <property type="component" value="Unassembled WGS sequence"/>
</dbReference>
<feature type="region of interest" description="Disordered" evidence="2">
    <location>
        <begin position="387"/>
        <end position="411"/>
    </location>
</feature>
<evidence type="ECO:0000313" key="3">
    <source>
        <dbReference type="EMBL" id="EAS02879.2"/>
    </source>
</evidence>
<name>I7M9V2_TETTS</name>
<evidence type="ECO:0000313" key="4">
    <source>
        <dbReference type="Proteomes" id="UP000009168"/>
    </source>
</evidence>
<dbReference type="GeneID" id="7843114"/>
<keyword evidence="1" id="KW-0175">Coiled coil</keyword>
<reference evidence="4" key="1">
    <citation type="journal article" date="2006" name="PLoS Biol.">
        <title>Macronuclear genome sequence of the ciliate Tetrahymena thermophila, a model eukaryote.</title>
        <authorList>
            <person name="Eisen J.A."/>
            <person name="Coyne R.S."/>
            <person name="Wu M."/>
            <person name="Wu D."/>
            <person name="Thiagarajan M."/>
            <person name="Wortman J.R."/>
            <person name="Badger J.H."/>
            <person name="Ren Q."/>
            <person name="Amedeo P."/>
            <person name="Jones K.M."/>
            <person name="Tallon L.J."/>
            <person name="Delcher A.L."/>
            <person name="Salzberg S.L."/>
            <person name="Silva J.C."/>
            <person name="Haas B.J."/>
            <person name="Majoros W.H."/>
            <person name="Farzad M."/>
            <person name="Carlton J.M."/>
            <person name="Smith R.K. Jr."/>
            <person name="Garg J."/>
            <person name="Pearlman R.E."/>
            <person name="Karrer K.M."/>
            <person name="Sun L."/>
            <person name="Manning G."/>
            <person name="Elde N.C."/>
            <person name="Turkewitz A.P."/>
            <person name="Asai D.J."/>
            <person name="Wilkes D.E."/>
            <person name="Wang Y."/>
            <person name="Cai H."/>
            <person name="Collins K."/>
            <person name="Stewart B.A."/>
            <person name="Lee S.R."/>
            <person name="Wilamowska K."/>
            <person name="Weinberg Z."/>
            <person name="Ruzzo W.L."/>
            <person name="Wloga D."/>
            <person name="Gaertig J."/>
            <person name="Frankel J."/>
            <person name="Tsao C.-C."/>
            <person name="Gorovsky M.A."/>
            <person name="Keeling P.J."/>
            <person name="Waller R.F."/>
            <person name="Patron N.J."/>
            <person name="Cherry J.M."/>
            <person name="Stover N.A."/>
            <person name="Krieger C.J."/>
            <person name="del Toro C."/>
            <person name="Ryder H.F."/>
            <person name="Williamson S.C."/>
            <person name="Barbeau R.A."/>
            <person name="Hamilton E.P."/>
            <person name="Orias E."/>
        </authorList>
    </citation>
    <scope>NUCLEOTIDE SEQUENCE [LARGE SCALE GENOMIC DNA]</scope>
    <source>
        <strain evidence="4">SB210</strain>
    </source>
</reference>
<dbReference type="OrthoDB" id="297568at2759"/>
<dbReference type="RefSeq" id="XP_001023124.2">
    <property type="nucleotide sequence ID" value="XM_001023124.2"/>
</dbReference>
<organism evidence="3 4">
    <name type="scientific">Tetrahymena thermophila (strain SB210)</name>
    <dbReference type="NCBI Taxonomy" id="312017"/>
    <lineage>
        <taxon>Eukaryota</taxon>
        <taxon>Sar</taxon>
        <taxon>Alveolata</taxon>
        <taxon>Ciliophora</taxon>
        <taxon>Intramacronucleata</taxon>
        <taxon>Oligohymenophorea</taxon>
        <taxon>Hymenostomatida</taxon>
        <taxon>Tetrahymenina</taxon>
        <taxon>Tetrahymenidae</taxon>
        <taxon>Tetrahymena</taxon>
    </lineage>
</organism>
<feature type="coiled-coil region" evidence="1">
    <location>
        <begin position="16"/>
        <end position="61"/>
    </location>
</feature>